<sequence>MKNRILSLAVLAIAAVGAFAFKAQPTKRVGVLYDLVSASANPLLSASYKLSSIDPATCPNAEGKVCVIDIPATDVIPAGQPNAGKPNFTNTAATNDLVDELSATLSTAAGTPTTASFGRVFHERN</sequence>
<gene>
    <name evidence="2" type="ORF">WJU16_21925</name>
</gene>
<evidence type="ECO:0000313" key="2">
    <source>
        <dbReference type="EMBL" id="WZN40624.1"/>
    </source>
</evidence>
<proteinExistence type="predicted"/>
<keyword evidence="1" id="KW-0732">Signal</keyword>
<evidence type="ECO:0000256" key="1">
    <source>
        <dbReference type="SAM" id="SignalP"/>
    </source>
</evidence>
<keyword evidence="3" id="KW-1185">Reference proteome</keyword>
<feature type="signal peptide" evidence="1">
    <location>
        <begin position="1"/>
        <end position="23"/>
    </location>
</feature>
<reference evidence="3" key="1">
    <citation type="submission" date="2024-03" db="EMBL/GenBank/DDBJ databases">
        <title>Chitinophaga horti sp. nov., isolated from garden soil.</title>
        <authorList>
            <person name="Lee D.S."/>
            <person name="Han D.M."/>
            <person name="Baek J.H."/>
            <person name="Choi D.G."/>
            <person name="Jeon J.H."/>
            <person name="Jeon C.O."/>
        </authorList>
    </citation>
    <scope>NUCLEOTIDE SEQUENCE [LARGE SCALE GENOMIC DNA]</scope>
    <source>
        <strain evidence="3">GPA1</strain>
    </source>
</reference>
<feature type="chain" id="PRO_5045506832" evidence="1">
    <location>
        <begin position="24"/>
        <end position="125"/>
    </location>
</feature>
<protein>
    <submittedName>
        <fullName evidence="2">Uncharacterized protein</fullName>
    </submittedName>
</protein>
<name>A0ABZ2YNY2_9BACT</name>
<accession>A0ABZ2YNY2</accession>
<dbReference type="EMBL" id="CP149822">
    <property type="protein sequence ID" value="WZN40624.1"/>
    <property type="molecule type" value="Genomic_DNA"/>
</dbReference>
<organism evidence="2 3">
    <name type="scientific">Chitinophaga pollutisoli</name>
    <dbReference type="NCBI Taxonomy" id="3133966"/>
    <lineage>
        <taxon>Bacteria</taxon>
        <taxon>Pseudomonadati</taxon>
        <taxon>Bacteroidota</taxon>
        <taxon>Chitinophagia</taxon>
        <taxon>Chitinophagales</taxon>
        <taxon>Chitinophagaceae</taxon>
        <taxon>Chitinophaga</taxon>
    </lineage>
</organism>
<evidence type="ECO:0000313" key="3">
    <source>
        <dbReference type="Proteomes" id="UP001485459"/>
    </source>
</evidence>
<dbReference type="RefSeq" id="WP_341835539.1">
    <property type="nucleotide sequence ID" value="NZ_CP149822.1"/>
</dbReference>
<dbReference type="Proteomes" id="UP001485459">
    <property type="component" value="Chromosome"/>
</dbReference>